<dbReference type="Gene3D" id="6.10.340.10">
    <property type="match status" value="1"/>
</dbReference>
<organism evidence="14 15">
    <name type="scientific">Chitinophaga nivalis</name>
    <dbReference type="NCBI Taxonomy" id="2991709"/>
    <lineage>
        <taxon>Bacteria</taxon>
        <taxon>Pseudomonadati</taxon>
        <taxon>Bacteroidota</taxon>
        <taxon>Chitinophagia</taxon>
        <taxon>Chitinophagales</taxon>
        <taxon>Chitinophagaceae</taxon>
        <taxon>Chitinophaga</taxon>
    </lineage>
</organism>
<evidence type="ECO:0000256" key="5">
    <source>
        <dbReference type="ARBA" id="ARBA00022679"/>
    </source>
</evidence>
<dbReference type="PRINTS" id="PR00344">
    <property type="entry name" value="BCTRLSENSOR"/>
</dbReference>
<evidence type="ECO:0000256" key="8">
    <source>
        <dbReference type="ARBA" id="ARBA00022989"/>
    </source>
</evidence>
<gene>
    <name evidence="14" type="ORF">OL497_19795</name>
</gene>
<evidence type="ECO:0000256" key="7">
    <source>
        <dbReference type="ARBA" id="ARBA00022777"/>
    </source>
</evidence>
<dbReference type="CDD" id="cd00075">
    <property type="entry name" value="HATPase"/>
    <property type="match status" value="1"/>
</dbReference>
<dbReference type="RefSeq" id="WP_264732970.1">
    <property type="nucleotide sequence ID" value="NZ_JAPDNR010000001.1"/>
</dbReference>
<feature type="domain" description="HAMP" evidence="13">
    <location>
        <begin position="178"/>
        <end position="231"/>
    </location>
</feature>
<dbReference type="InterPro" id="IPR003594">
    <property type="entry name" value="HATPase_dom"/>
</dbReference>
<keyword evidence="14" id="KW-0067">ATP-binding</keyword>
<dbReference type="CDD" id="cd06225">
    <property type="entry name" value="HAMP"/>
    <property type="match status" value="1"/>
</dbReference>
<dbReference type="InterPro" id="IPR005467">
    <property type="entry name" value="His_kinase_dom"/>
</dbReference>
<dbReference type="InterPro" id="IPR036890">
    <property type="entry name" value="HATPase_C_sf"/>
</dbReference>
<accession>A0ABT3IQB5</accession>
<evidence type="ECO:0000256" key="6">
    <source>
        <dbReference type="ARBA" id="ARBA00022692"/>
    </source>
</evidence>
<comment type="subcellular location">
    <subcellularLocation>
        <location evidence="2">Membrane</location>
    </subcellularLocation>
</comment>
<keyword evidence="14" id="KW-0547">Nucleotide-binding</keyword>
<dbReference type="InterPro" id="IPR003660">
    <property type="entry name" value="HAMP_dom"/>
</dbReference>
<evidence type="ECO:0000256" key="2">
    <source>
        <dbReference type="ARBA" id="ARBA00004370"/>
    </source>
</evidence>
<dbReference type="PROSITE" id="PS50885">
    <property type="entry name" value="HAMP"/>
    <property type="match status" value="1"/>
</dbReference>
<keyword evidence="7" id="KW-0418">Kinase</keyword>
<dbReference type="PANTHER" id="PTHR45436">
    <property type="entry name" value="SENSOR HISTIDINE KINASE YKOH"/>
    <property type="match status" value="1"/>
</dbReference>
<proteinExistence type="predicted"/>
<dbReference type="Pfam" id="PF00512">
    <property type="entry name" value="HisKA"/>
    <property type="match status" value="1"/>
</dbReference>
<reference evidence="14 15" key="1">
    <citation type="submission" date="2022-10" db="EMBL/GenBank/DDBJ databases">
        <title>Chitinophaga nivalis PC15 sp. nov., isolated from Pyeongchang county, South Korea.</title>
        <authorList>
            <person name="Trinh H.N."/>
        </authorList>
    </citation>
    <scope>NUCLEOTIDE SEQUENCE [LARGE SCALE GENOMIC DNA]</scope>
    <source>
        <strain evidence="14 15">PC14</strain>
    </source>
</reference>
<evidence type="ECO:0000256" key="1">
    <source>
        <dbReference type="ARBA" id="ARBA00000085"/>
    </source>
</evidence>
<dbReference type="PANTHER" id="PTHR45436:SF5">
    <property type="entry name" value="SENSOR HISTIDINE KINASE TRCS"/>
    <property type="match status" value="1"/>
</dbReference>
<dbReference type="PROSITE" id="PS50109">
    <property type="entry name" value="HIS_KIN"/>
    <property type="match status" value="1"/>
</dbReference>
<evidence type="ECO:0000256" key="10">
    <source>
        <dbReference type="ARBA" id="ARBA00023136"/>
    </source>
</evidence>
<dbReference type="SUPFAM" id="SSF158472">
    <property type="entry name" value="HAMP domain-like"/>
    <property type="match status" value="1"/>
</dbReference>
<dbReference type="Gene3D" id="1.10.287.130">
    <property type="match status" value="1"/>
</dbReference>
<sequence length="455" mass="51325">MTIRSKLTLLFTLLFAALLLAFAIFIYVSSAATREDEYYKRLQQQAITKANLLLGAEVAPEVLQVIYKNSPNALFQEEVAIYDTTFHLLYHDAVHVDKIKETGQMIQDIIREKEIQFTQGELQAVGILYHFKGRNYVITAAARDEYGFTKLQNLRYTLIISFCLAIILTIIIGYFFARKALQPVADIVDKVEDITATNLDSRLPVNNEKDEIGELAVTFNHMLNRLESSFDAQKQFVSNVSHELRTPLAIIITELELALTKERSQEAYKQAISSALQDAQRLARLSNGLLNLAKASYDQREISMKTTRLDELLLDAREMVIKANEDYKVNILFEQEIENDDYISVTGNAYLLKVAFVNLMENGCKFSANRQSQVAISWFGKNVILRFADTGIGIPDEELPHIFQPFYRGGNKQFAEGHGIGLSLTQKIVLLHKGTIQVASQPGAGTTFTVEMPHV</sequence>
<comment type="catalytic activity">
    <reaction evidence="1">
        <text>ATP + protein L-histidine = ADP + protein N-phospho-L-histidine.</text>
        <dbReference type="EC" id="2.7.13.3"/>
    </reaction>
</comment>
<dbReference type="EC" id="2.7.13.3" evidence="3"/>
<dbReference type="GO" id="GO:0005524">
    <property type="term" value="F:ATP binding"/>
    <property type="evidence" value="ECO:0007669"/>
    <property type="project" value="UniProtKB-KW"/>
</dbReference>
<dbReference type="Proteomes" id="UP001207742">
    <property type="component" value="Unassembled WGS sequence"/>
</dbReference>
<keyword evidence="4" id="KW-0597">Phosphoprotein</keyword>
<dbReference type="InterPro" id="IPR003661">
    <property type="entry name" value="HisK_dim/P_dom"/>
</dbReference>
<dbReference type="SMART" id="SM00388">
    <property type="entry name" value="HisKA"/>
    <property type="match status" value="1"/>
</dbReference>
<dbReference type="Pfam" id="PF02518">
    <property type="entry name" value="HATPase_c"/>
    <property type="match status" value="1"/>
</dbReference>
<keyword evidence="9" id="KW-0902">Two-component regulatory system</keyword>
<evidence type="ECO:0000256" key="3">
    <source>
        <dbReference type="ARBA" id="ARBA00012438"/>
    </source>
</evidence>
<keyword evidence="8 11" id="KW-1133">Transmembrane helix</keyword>
<evidence type="ECO:0000259" key="12">
    <source>
        <dbReference type="PROSITE" id="PS50109"/>
    </source>
</evidence>
<protein>
    <recommendedName>
        <fullName evidence="3">histidine kinase</fullName>
        <ecNumber evidence="3">2.7.13.3</ecNumber>
    </recommendedName>
</protein>
<dbReference type="EMBL" id="JAPDNS010000002">
    <property type="protein sequence ID" value="MCW3486155.1"/>
    <property type="molecule type" value="Genomic_DNA"/>
</dbReference>
<dbReference type="SUPFAM" id="SSF55874">
    <property type="entry name" value="ATPase domain of HSP90 chaperone/DNA topoisomerase II/histidine kinase"/>
    <property type="match status" value="1"/>
</dbReference>
<dbReference type="CDD" id="cd00082">
    <property type="entry name" value="HisKA"/>
    <property type="match status" value="1"/>
</dbReference>
<evidence type="ECO:0000256" key="9">
    <source>
        <dbReference type="ARBA" id="ARBA00023012"/>
    </source>
</evidence>
<dbReference type="Gene3D" id="3.30.565.10">
    <property type="entry name" value="Histidine kinase-like ATPase, C-terminal domain"/>
    <property type="match status" value="1"/>
</dbReference>
<dbReference type="SMART" id="SM00387">
    <property type="entry name" value="HATPase_c"/>
    <property type="match status" value="1"/>
</dbReference>
<keyword evidence="6 11" id="KW-0812">Transmembrane</keyword>
<dbReference type="InterPro" id="IPR036097">
    <property type="entry name" value="HisK_dim/P_sf"/>
</dbReference>
<evidence type="ECO:0000256" key="4">
    <source>
        <dbReference type="ARBA" id="ARBA00022553"/>
    </source>
</evidence>
<comment type="caution">
    <text evidence="14">The sequence shown here is derived from an EMBL/GenBank/DDBJ whole genome shotgun (WGS) entry which is preliminary data.</text>
</comment>
<evidence type="ECO:0000259" key="13">
    <source>
        <dbReference type="PROSITE" id="PS50885"/>
    </source>
</evidence>
<dbReference type="InterPro" id="IPR004358">
    <property type="entry name" value="Sig_transdc_His_kin-like_C"/>
</dbReference>
<dbReference type="SUPFAM" id="SSF47384">
    <property type="entry name" value="Homodimeric domain of signal transducing histidine kinase"/>
    <property type="match status" value="1"/>
</dbReference>
<keyword evidence="5" id="KW-0808">Transferase</keyword>
<evidence type="ECO:0000313" key="15">
    <source>
        <dbReference type="Proteomes" id="UP001207742"/>
    </source>
</evidence>
<name>A0ABT3IQB5_9BACT</name>
<dbReference type="SMART" id="SM00304">
    <property type="entry name" value="HAMP"/>
    <property type="match status" value="1"/>
</dbReference>
<dbReference type="InterPro" id="IPR050428">
    <property type="entry name" value="TCS_sensor_his_kinase"/>
</dbReference>
<feature type="transmembrane region" description="Helical" evidence="11">
    <location>
        <begin position="156"/>
        <end position="177"/>
    </location>
</feature>
<dbReference type="Pfam" id="PF00672">
    <property type="entry name" value="HAMP"/>
    <property type="match status" value="1"/>
</dbReference>
<feature type="domain" description="Histidine kinase" evidence="12">
    <location>
        <begin position="239"/>
        <end position="455"/>
    </location>
</feature>
<keyword evidence="10 11" id="KW-0472">Membrane</keyword>
<keyword evidence="15" id="KW-1185">Reference proteome</keyword>
<evidence type="ECO:0000256" key="11">
    <source>
        <dbReference type="SAM" id="Phobius"/>
    </source>
</evidence>
<evidence type="ECO:0000313" key="14">
    <source>
        <dbReference type="EMBL" id="MCW3486155.1"/>
    </source>
</evidence>